<feature type="coiled-coil region" evidence="1">
    <location>
        <begin position="3"/>
        <end position="95"/>
    </location>
</feature>
<keyword evidence="1" id="KW-0175">Coiled coil</keyword>
<accession>A0A2J8JCZ8</accession>
<evidence type="ECO:0000256" key="1">
    <source>
        <dbReference type="SAM" id="Coils"/>
    </source>
</evidence>
<organism evidence="2 3">
    <name type="scientific">Pan troglodytes</name>
    <name type="common">Chimpanzee</name>
    <dbReference type="NCBI Taxonomy" id="9598"/>
    <lineage>
        <taxon>Eukaryota</taxon>
        <taxon>Metazoa</taxon>
        <taxon>Chordata</taxon>
        <taxon>Craniata</taxon>
        <taxon>Vertebrata</taxon>
        <taxon>Euteleostomi</taxon>
        <taxon>Mammalia</taxon>
        <taxon>Eutheria</taxon>
        <taxon>Euarchontoglires</taxon>
        <taxon>Primates</taxon>
        <taxon>Haplorrhini</taxon>
        <taxon>Catarrhini</taxon>
        <taxon>Hominidae</taxon>
        <taxon>Pan</taxon>
    </lineage>
</organism>
<dbReference type="EMBL" id="NBAG03000478">
    <property type="protein sequence ID" value="PNI20622.1"/>
    <property type="molecule type" value="Genomic_DNA"/>
</dbReference>
<dbReference type="PANTHER" id="PTHR15176">
    <property type="entry name" value="NEPHROCYSTIN"/>
    <property type="match status" value="1"/>
</dbReference>
<gene>
    <name evidence="2" type="ORF">CK820_G0048675</name>
</gene>
<sequence length="141" mass="16462">MLARRQRDPLQALRRRNQELKQQVDSLLSESQLKEALEPNKRQHIYQRCIQLKQAIDENKNALQKLSKADESAPVANYNQRKEEEHTLLDKLTQQLQGLAVTISRENITEYASFLPFFFKDISPIALMFNSKTYSSIDINK</sequence>
<dbReference type="PANTHER" id="PTHR15176:SF1">
    <property type="entry name" value="NEPHROCYSTIN-1"/>
    <property type="match status" value="1"/>
</dbReference>
<dbReference type="AlphaFoldDB" id="A0A2J8JCZ8"/>
<evidence type="ECO:0000313" key="3">
    <source>
        <dbReference type="Proteomes" id="UP000236370"/>
    </source>
</evidence>
<protein>
    <submittedName>
        <fullName evidence="2">NPHP1 isoform 5</fullName>
    </submittedName>
</protein>
<comment type="caution">
    <text evidence="2">The sequence shown here is derived from an EMBL/GenBank/DDBJ whole genome shotgun (WGS) entry which is preliminary data.</text>
</comment>
<dbReference type="InterPro" id="IPR039687">
    <property type="entry name" value="NPHP1"/>
</dbReference>
<name>A0A2J8JCZ8_PANTR</name>
<proteinExistence type="predicted"/>
<evidence type="ECO:0000313" key="2">
    <source>
        <dbReference type="EMBL" id="PNI20622.1"/>
    </source>
</evidence>
<dbReference type="Proteomes" id="UP000236370">
    <property type="component" value="Unassembled WGS sequence"/>
</dbReference>
<reference evidence="2 3" key="1">
    <citation type="submission" date="2017-12" db="EMBL/GenBank/DDBJ databases">
        <title>High-resolution comparative analysis of great ape genomes.</title>
        <authorList>
            <person name="Pollen A."/>
            <person name="Hastie A."/>
            <person name="Hormozdiari F."/>
            <person name="Dougherty M."/>
            <person name="Liu R."/>
            <person name="Chaisson M."/>
            <person name="Hoppe E."/>
            <person name="Hill C."/>
            <person name="Pang A."/>
            <person name="Hillier L."/>
            <person name="Baker C."/>
            <person name="Armstrong J."/>
            <person name="Shendure J."/>
            <person name="Paten B."/>
            <person name="Wilson R."/>
            <person name="Chao H."/>
            <person name="Schneider V."/>
            <person name="Ventura M."/>
            <person name="Kronenberg Z."/>
            <person name="Murali S."/>
            <person name="Gordon D."/>
            <person name="Cantsilieris S."/>
            <person name="Munson K."/>
            <person name="Nelson B."/>
            <person name="Raja A."/>
            <person name="Underwood J."/>
            <person name="Diekhans M."/>
            <person name="Fiddes I."/>
            <person name="Haussler D."/>
            <person name="Eichler E."/>
        </authorList>
    </citation>
    <scope>NUCLEOTIDE SEQUENCE [LARGE SCALE GENOMIC DNA]</scope>
    <source>
        <strain evidence="2">Yerkes chimp pedigree #C0471</strain>
    </source>
</reference>